<sequence>MLVGDRVRLRAMEPEDAEALWRWNNDPEVMRWMVDTHPTTLHDTRTRMAEWPRNSHARLTLGIETRADMRLVGAIALSGAEPEHGRGTIDLYLGERDTWGSGFATEALRLICAYGFDEMRLHSIDLSVADGNAAARRVYAKVGFQEIGRARHAFRRAGRWHDMVLMDLLEPDLVRA</sequence>
<name>W7IYV0_9PSEU</name>
<gene>
    <name evidence="2" type="ORF">UO65_5551</name>
</gene>
<dbReference type="AlphaFoldDB" id="W7IYV0"/>
<feature type="domain" description="N-acetyltransferase" evidence="1">
    <location>
        <begin position="7"/>
        <end position="171"/>
    </location>
</feature>
<evidence type="ECO:0000313" key="2">
    <source>
        <dbReference type="EMBL" id="EWC59204.1"/>
    </source>
</evidence>
<dbReference type="OrthoDB" id="9814648at2"/>
<dbReference type="EMBL" id="AYXG01000215">
    <property type="protein sequence ID" value="EWC59204.1"/>
    <property type="molecule type" value="Genomic_DNA"/>
</dbReference>
<organism evidence="2 3">
    <name type="scientific">Actinokineospora spheciospongiae</name>
    <dbReference type="NCBI Taxonomy" id="909613"/>
    <lineage>
        <taxon>Bacteria</taxon>
        <taxon>Bacillati</taxon>
        <taxon>Actinomycetota</taxon>
        <taxon>Actinomycetes</taxon>
        <taxon>Pseudonocardiales</taxon>
        <taxon>Pseudonocardiaceae</taxon>
        <taxon>Actinokineospora</taxon>
    </lineage>
</organism>
<dbReference type="SUPFAM" id="SSF55729">
    <property type="entry name" value="Acyl-CoA N-acyltransferases (Nat)"/>
    <property type="match status" value="1"/>
</dbReference>
<dbReference type="InterPro" id="IPR016181">
    <property type="entry name" value="Acyl_CoA_acyltransferase"/>
</dbReference>
<evidence type="ECO:0000313" key="3">
    <source>
        <dbReference type="Proteomes" id="UP000019277"/>
    </source>
</evidence>
<dbReference type="eggNOG" id="COG1670">
    <property type="taxonomic scope" value="Bacteria"/>
</dbReference>
<dbReference type="GO" id="GO:0016747">
    <property type="term" value="F:acyltransferase activity, transferring groups other than amino-acyl groups"/>
    <property type="evidence" value="ECO:0007669"/>
    <property type="project" value="InterPro"/>
</dbReference>
<evidence type="ECO:0000259" key="1">
    <source>
        <dbReference type="PROSITE" id="PS51186"/>
    </source>
</evidence>
<dbReference type="STRING" id="909613.UO65_5551"/>
<keyword evidence="3" id="KW-1185">Reference proteome</keyword>
<dbReference type="Pfam" id="PF13302">
    <property type="entry name" value="Acetyltransf_3"/>
    <property type="match status" value="1"/>
</dbReference>
<dbReference type="PANTHER" id="PTHR43415">
    <property type="entry name" value="SPERMIDINE N(1)-ACETYLTRANSFERASE"/>
    <property type="match status" value="1"/>
</dbReference>
<keyword evidence="2" id="KW-0808">Transferase</keyword>
<comment type="caution">
    <text evidence="2">The sequence shown here is derived from an EMBL/GenBank/DDBJ whole genome shotgun (WGS) entry which is preliminary data.</text>
</comment>
<reference evidence="2 3" key="1">
    <citation type="journal article" date="2014" name="Genome Announc.">
        <title>Draft Genome Sequence of the Antitrypanosomally Active Sponge-Associated Bacterium Actinokineospora sp. Strain EG49.</title>
        <authorList>
            <person name="Harjes J."/>
            <person name="Ryu T."/>
            <person name="Abdelmohsen U.R."/>
            <person name="Moitinho-Silva L."/>
            <person name="Horn H."/>
            <person name="Ravasi T."/>
            <person name="Hentschel U."/>
        </authorList>
    </citation>
    <scope>NUCLEOTIDE SEQUENCE [LARGE SCALE GENOMIC DNA]</scope>
    <source>
        <strain evidence="2 3">EG49</strain>
    </source>
</reference>
<dbReference type="PROSITE" id="PS51186">
    <property type="entry name" value="GNAT"/>
    <property type="match status" value="1"/>
</dbReference>
<protein>
    <submittedName>
        <fullName evidence="2">Putative acetyltransferase</fullName>
    </submittedName>
</protein>
<dbReference type="Proteomes" id="UP000019277">
    <property type="component" value="Unassembled WGS sequence"/>
</dbReference>
<dbReference type="InterPro" id="IPR000182">
    <property type="entry name" value="GNAT_dom"/>
</dbReference>
<accession>W7IYV0</accession>
<dbReference type="PATRIC" id="fig|909613.9.peg.5550"/>
<proteinExistence type="predicted"/>
<dbReference type="PANTHER" id="PTHR43415:SF3">
    <property type="entry name" value="GNAT-FAMILY ACETYLTRANSFERASE"/>
    <property type="match status" value="1"/>
</dbReference>
<dbReference type="RefSeq" id="WP_035288056.1">
    <property type="nucleotide sequence ID" value="NZ_AYXG01000215.1"/>
</dbReference>
<dbReference type="Gene3D" id="3.40.630.30">
    <property type="match status" value="1"/>
</dbReference>